<feature type="transmembrane region" description="Helical" evidence="7">
    <location>
        <begin position="35"/>
        <end position="53"/>
    </location>
</feature>
<dbReference type="AlphaFoldDB" id="A0A7K1XSE5"/>
<proteinExistence type="inferred from homology"/>
<dbReference type="RefSeq" id="WP_160904848.1">
    <property type="nucleotide sequence ID" value="NZ_WVHS01000001.1"/>
</dbReference>
<evidence type="ECO:0000256" key="7">
    <source>
        <dbReference type="SAM" id="Phobius"/>
    </source>
</evidence>
<reference evidence="9 10" key="1">
    <citation type="submission" date="2019-11" db="EMBL/GenBank/DDBJ databases">
        <title>Pedobacter sp. HMF7056 Genome sequencing and assembly.</title>
        <authorList>
            <person name="Kang H."/>
            <person name="Kim H."/>
            <person name="Joh K."/>
        </authorList>
    </citation>
    <scope>NUCLEOTIDE SEQUENCE [LARGE SCALE GENOMIC DNA]</scope>
    <source>
        <strain evidence="9 10">HMF7056</strain>
    </source>
</reference>
<keyword evidence="3" id="KW-1003">Cell membrane</keyword>
<evidence type="ECO:0000256" key="3">
    <source>
        <dbReference type="ARBA" id="ARBA00022475"/>
    </source>
</evidence>
<evidence type="ECO:0000256" key="5">
    <source>
        <dbReference type="ARBA" id="ARBA00022989"/>
    </source>
</evidence>
<protein>
    <submittedName>
        <fullName evidence="9">MgtC/SapB family protein</fullName>
    </submittedName>
</protein>
<evidence type="ECO:0000256" key="4">
    <source>
        <dbReference type="ARBA" id="ARBA00022692"/>
    </source>
</evidence>
<dbReference type="InterPro" id="IPR049177">
    <property type="entry name" value="MgtC_SapB_SrpB_YhiD_N"/>
</dbReference>
<comment type="subcellular location">
    <subcellularLocation>
        <location evidence="1">Cell membrane</location>
        <topology evidence="1">Multi-pass membrane protein</topology>
    </subcellularLocation>
</comment>
<organism evidence="9 10">
    <name type="scientific">Hufsiella ginkgonis</name>
    <dbReference type="NCBI Taxonomy" id="2695274"/>
    <lineage>
        <taxon>Bacteria</taxon>
        <taxon>Pseudomonadati</taxon>
        <taxon>Bacteroidota</taxon>
        <taxon>Sphingobacteriia</taxon>
        <taxon>Sphingobacteriales</taxon>
        <taxon>Sphingobacteriaceae</taxon>
        <taxon>Hufsiella</taxon>
    </lineage>
</organism>
<dbReference type="EMBL" id="WVHS01000001">
    <property type="protein sequence ID" value="MXV13820.1"/>
    <property type="molecule type" value="Genomic_DNA"/>
</dbReference>
<gene>
    <name evidence="9" type="ORF">GS398_00765</name>
</gene>
<comment type="similarity">
    <text evidence="2">Belongs to the MgtC/SapB family.</text>
</comment>
<sequence length="215" mass="23947">MIDFIVRQQEMIDIGASLVCGAMIGIEREYKNKVAGLRTMILICLGSTIFTLVSQHAAGKADDRIASNIVTGIGFIGAGVIFKDKLWVKGLTTAAVIWITAAIGMMCGTGNYVPAIILSVIVVAILSLFNSIEDFIDRIHHRKQFTITFNGLDLQPLHQLEQEIKMRKLHSSRKNISKDQHCLIVILAVYGRKKQVRNLDEYMVGLPEIKAFEMM</sequence>
<feature type="transmembrane region" description="Helical" evidence="7">
    <location>
        <begin position="65"/>
        <end position="82"/>
    </location>
</feature>
<dbReference type="Pfam" id="PF02308">
    <property type="entry name" value="MgtC"/>
    <property type="match status" value="1"/>
</dbReference>
<dbReference type="PRINTS" id="PR01837">
    <property type="entry name" value="MGTCSAPBPROT"/>
</dbReference>
<evidence type="ECO:0000256" key="6">
    <source>
        <dbReference type="ARBA" id="ARBA00023136"/>
    </source>
</evidence>
<name>A0A7K1XSE5_9SPHI</name>
<keyword evidence="6 7" id="KW-0472">Membrane</keyword>
<dbReference type="InterPro" id="IPR003416">
    <property type="entry name" value="MgtC/SapB/SrpB/YhiD_fam"/>
</dbReference>
<keyword evidence="5 7" id="KW-1133">Transmembrane helix</keyword>
<evidence type="ECO:0000256" key="2">
    <source>
        <dbReference type="ARBA" id="ARBA00009298"/>
    </source>
</evidence>
<dbReference type="Proteomes" id="UP000451233">
    <property type="component" value="Unassembled WGS sequence"/>
</dbReference>
<evidence type="ECO:0000256" key="1">
    <source>
        <dbReference type="ARBA" id="ARBA00004651"/>
    </source>
</evidence>
<keyword evidence="10" id="KW-1185">Reference proteome</keyword>
<keyword evidence="4 7" id="KW-0812">Transmembrane</keyword>
<feature type="domain" description="MgtC/SapB/SrpB/YhiD N-terminal" evidence="8">
    <location>
        <begin position="15"/>
        <end position="134"/>
    </location>
</feature>
<evidence type="ECO:0000313" key="10">
    <source>
        <dbReference type="Proteomes" id="UP000451233"/>
    </source>
</evidence>
<comment type="caution">
    <text evidence="9">The sequence shown here is derived from an EMBL/GenBank/DDBJ whole genome shotgun (WGS) entry which is preliminary data.</text>
</comment>
<dbReference type="GO" id="GO:0005886">
    <property type="term" value="C:plasma membrane"/>
    <property type="evidence" value="ECO:0007669"/>
    <property type="project" value="UniProtKB-SubCell"/>
</dbReference>
<dbReference type="PANTHER" id="PTHR33778">
    <property type="entry name" value="PROTEIN MGTC"/>
    <property type="match status" value="1"/>
</dbReference>
<feature type="transmembrane region" description="Helical" evidence="7">
    <location>
        <begin position="112"/>
        <end position="132"/>
    </location>
</feature>
<accession>A0A7K1XSE5</accession>
<feature type="transmembrane region" description="Helical" evidence="7">
    <location>
        <begin position="87"/>
        <end position="106"/>
    </location>
</feature>
<dbReference type="PANTHER" id="PTHR33778:SF1">
    <property type="entry name" value="MAGNESIUM TRANSPORTER YHID-RELATED"/>
    <property type="match status" value="1"/>
</dbReference>
<evidence type="ECO:0000259" key="8">
    <source>
        <dbReference type="Pfam" id="PF02308"/>
    </source>
</evidence>
<evidence type="ECO:0000313" key="9">
    <source>
        <dbReference type="EMBL" id="MXV13820.1"/>
    </source>
</evidence>